<dbReference type="Proteomes" id="UP001500831">
    <property type="component" value="Unassembled WGS sequence"/>
</dbReference>
<evidence type="ECO:0000313" key="2">
    <source>
        <dbReference type="EMBL" id="GAA2908840.1"/>
    </source>
</evidence>
<evidence type="ECO:0000256" key="1">
    <source>
        <dbReference type="SAM" id="MobiDB-lite"/>
    </source>
</evidence>
<evidence type="ECO:0000313" key="3">
    <source>
        <dbReference type="Proteomes" id="UP001500831"/>
    </source>
</evidence>
<accession>A0ABN3WA76</accession>
<proteinExistence type="predicted"/>
<comment type="caution">
    <text evidence="2">The sequence shown here is derived from an EMBL/GenBank/DDBJ whole genome shotgun (WGS) entry which is preliminary data.</text>
</comment>
<name>A0ABN3WA76_9ACTN</name>
<organism evidence="2 3">
    <name type="scientific">Streptosporangium fragile</name>
    <dbReference type="NCBI Taxonomy" id="46186"/>
    <lineage>
        <taxon>Bacteria</taxon>
        <taxon>Bacillati</taxon>
        <taxon>Actinomycetota</taxon>
        <taxon>Actinomycetes</taxon>
        <taxon>Streptosporangiales</taxon>
        <taxon>Streptosporangiaceae</taxon>
        <taxon>Streptosporangium</taxon>
    </lineage>
</organism>
<feature type="compositionally biased region" description="Basic and acidic residues" evidence="1">
    <location>
        <begin position="24"/>
        <end position="44"/>
    </location>
</feature>
<reference evidence="2 3" key="1">
    <citation type="journal article" date="2019" name="Int. J. Syst. Evol. Microbiol.">
        <title>The Global Catalogue of Microorganisms (GCM) 10K type strain sequencing project: providing services to taxonomists for standard genome sequencing and annotation.</title>
        <authorList>
            <consortium name="The Broad Institute Genomics Platform"/>
            <consortium name="The Broad Institute Genome Sequencing Center for Infectious Disease"/>
            <person name="Wu L."/>
            <person name="Ma J."/>
        </authorList>
    </citation>
    <scope>NUCLEOTIDE SEQUENCE [LARGE SCALE GENOMIC DNA]</scope>
    <source>
        <strain evidence="2 3">JCM 6242</strain>
    </source>
</reference>
<gene>
    <name evidence="2" type="ORF">GCM10010517_75270</name>
</gene>
<protein>
    <submittedName>
        <fullName evidence="2">Uncharacterized protein</fullName>
    </submittedName>
</protein>
<sequence length="91" mass="9990">MEGRAKHPGDRKKHDRTAGSVAPVKDRRGLTGEHRGHQEDDVVHGVRENTCFQAAGEAHIRDIAPPGIRWYAAGLEKVTEGSTSTARRELP</sequence>
<feature type="region of interest" description="Disordered" evidence="1">
    <location>
        <begin position="1"/>
        <end position="44"/>
    </location>
</feature>
<dbReference type="EMBL" id="BAAAVI010000097">
    <property type="protein sequence ID" value="GAA2908840.1"/>
    <property type="molecule type" value="Genomic_DNA"/>
</dbReference>
<keyword evidence="3" id="KW-1185">Reference proteome</keyword>